<dbReference type="InterPro" id="IPR001296">
    <property type="entry name" value="Glyco_trans_1"/>
</dbReference>
<dbReference type="Proteomes" id="UP001198461">
    <property type="component" value="Unassembled WGS sequence"/>
</dbReference>
<dbReference type="SUPFAM" id="SSF53756">
    <property type="entry name" value="UDP-Glycosyltransferase/glycogen phosphorylase"/>
    <property type="match status" value="1"/>
</dbReference>
<dbReference type="Proteomes" id="UP000284417">
    <property type="component" value="Unassembled WGS sequence"/>
</dbReference>
<feature type="domain" description="Glycosyl transferase family 1" evidence="2">
    <location>
        <begin position="207"/>
        <end position="364"/>
    </location>
</feature>
<dbReference type="GO" id="GO:0009103">
    <property type="term" value="P:lipopolysaccharide biosynthetic process"/>
    <property type="evidence" value="ECO:0007669"/>
    <property type="project" value="TreeGrafter"/>
</dbReference>
<dbReference type="AlphaFoldDB" id="A0A415HXH3"/>
<evidence type="ECO:0000256" key="1">
    <source>
        <dbReference type="ARBA" id="ARBA00022679"/>
    </source>
</evidence>
<evidence type="ECO:0000313" key="4">
    <source>
        <dbReference type="EMBL" id="RHK99190.1"/>
    </source>
</evidence>
<dbReference type="EMBL" id="JAIWYE010000003">
    <property type="protein sequence ID" value="MCA4702318.1"/>
    <property type="molecule type" value="Genomic_DNA"/>
</dbReference>
<evidence type="ECO:0000259" key="2">
    <source>
        <dbReference type="Pfam" id="PF00534"/>
    </source>
</evidence>
<comment type="caution">
    <text evidence="4">The sequence shown here is derived from an EMBL/GenBank/DDBJ whole genome shotgun (WGS) entry which is preliminary data.</text>
</comment>
<evidence type="ECO:0000313" key="5">
    <source>
        <dbReference type="Proteomes" id="UP000284417"/>
    </source>
</evidence>
<sequence length="390" mass="45385">MKIVYYSTPSFADCDFPLIREYQKRGIDVYFLIKLTPYNRNSTLINIKEQIPVNGIFKFSEYAESHIFTDYLNLDKVYIVNQLNSRNFSLPSFILAWKLIWFILKLKVSVVHTTVLNDWDSLLLLFKRKLVLTLHDPFPHTGEKNVRKEFFRCLAIKYSSKIILLNQVQKQDFMDLYHVSEKRIIINRLGIYDSINVYKRNLPLKEDSVSHQKKILFFGRISPYKGIEYLLEAMNNVHIRYPNVICTVMGSGNFYFDITEYLNLPHVKIINRFIPTDELISAIEESTMVVCPYTDATQSGVIYTSYALYKPVIATNVGGFCESVIDSVTGMLVPPKDVKSLENAILYLLEHPEKCAQMGDEIKKNADCGLFSWDNIAEKYMNIYDMYKAY</sequence>
<dbReference type="PANTHER" id="PTHR46401">
    <property type="entry name" value="GLYCOSYLTRANSFERASE WBBK-RELATED"/>
    <property type="match status" value="1"/>
</dbReference>
<protein>
    <submittedName>
        <fullName evidence="4">Glycosyltransferase family 1 protein</fullName>
    </submittedName>
    <submittedName>
        <fullName evidence="3">Glycosyltransferase family 4 protein</fullName>
    </submittedName>
</protein>
<proteinExistence type="predicted"/>
<keyword evidence="1 4" id="KW-0808">Transferase</keyword>
<dbReference type="RefSeq" id="WP_118195171.1">
    <property type="nucleotide sequence ID" value="NZ_JAIWXB010000002.1"/>
</dbReference>
<evidence type="ECO:0000313" key="3">
    <source>
        <dbReference type="EMBL" id="MCA4702318.1"/>
    </source>
</evidence>
<reference evidence="3" key="2">
    <citation type="submission" date="2023-08" db="EMBL/GenBank/DDBJ databases">
        <title>Mucin Metabolism Genes Underlie the Key Renovations of Bacteroides xylanisolvens Genomes in Captive Great Apes.</title>
        <authorList>
            <person name="Nishida A.H."/>
        </authorList>
    </citation>
    <scope>NUCLEOTIDE SEQUENCE</scope>
    <source>
        <strain evidence="3">P13.H9</strain>
    </source>
</reference>
<dbReference type="EMBL" id="QROC01000008">
    <property type="protein sequence ID" value="RHK99190.1"/>
    <property type="molecule type" value="Genomic_DNA"/>
</dbReference>
<dbReference type="PANTHER" id="PTHR46401:SF2">
    <property type="entry name" value="GLYCOSYLTRANSFERASE WBBK-RELATED"/>
    <property type="match status" value="1"/>
</dbReference>
<accession>A0A415HXH3</accession>
<organism evidence="4 5">
    <name type="scientific">Bacteroides xylanisolvens</name>
    <dbReference type="NCBI Taxonomy" id="371601"/>
    <lineage>
        <taxon>Bacteria</taxon>
        <taxon>Pseudomonadati</taxon>
        <taxon>Bacteroidota</taxon>
        <taxon>Bacteroidia</taxon>
        <taxon>Bacteroidales</taxon>
        <taxon>Bacteroidaceae</taxon>
        <taxon>Bacteroides</taxon>
    </lineage>
</organism>
<dbReference type="GO" id="GO:0016757">
    <property type="term" value="F:glycosyltransferase activity"/>
    <property type="evidence" value="ECO:0007669"/>
    <property type="project" value="InterPro"/>
</dbReference>
<name>A0A415HXH3_9BACE</name>
<gene>
    <name evidence="4" type="ORF">DW042_08315</name>
    <name evidence="3" type="ORF">LD004_01630</name>
</gene>
<dbReference type="CDD" id="cd03801">
    <property type="entry name" value="GT4_PimA-like"/>
    <property type="match status" value="1"/>
</dbReference>
<reference evidence="4 5" key="1">
    <citation type="submission" date="2018-08" db="EMBL/GenBank/DDBJ databases">
        <title>A genome reference for cultivated species of the human gut microbiota.</title>
        <authorList>
            <person name="Zou Y."/>
            <person name="Xue W."/>
            <person name="Luo G."/>
        </authorList>
    </citation>
    <scope>NUCLEOTIDE SEQUENCE [LARGE SCALE GENOMIC DNA]</scope>
    <source>
        <strain evidence="4 5">AF39-6AC</strain>
    </source>
</reference>
<dbReference type="Pfam" id="PF00534">
    <property type="entry name" value="Glycos_transf_1"/>
    <property type="match status" value="1"/>
</dbReference>
<dbReference type="Gene3D" id="3.40.50.2000">
    <property type="entry name" value="Glycogen Phosphorylase B"/>
    <property type="match status" value="2"/>
</dbReference>